<dbReference type="AlphaFoldDB" id="A0A7H1PTE7"/>
<dbReference type="InterPro" id="IPR036388">
    <property type="entry name" value="WH-like_DNA-bd_sf"/>
</dbReference>
<reference evidence="5 6" key="1">
    <citation type="submission" date="2020-04" db="EMBL/GenBank/DDBJ databases">
        <title>Characterization and engineering of Streptomyces griseofuscus DSM40191 as a potential heterologous host for expression of BGCs.</title>
        <authorList>
            <person name="Gren T."/>
            <person name="Whitford C.M."/>
            <person name="Mohite O.S."/>
            <person name="Joergensen T.S."/>
            <person name="Nielsen J.B."/>
            <person name="Lee S.Y."/>
            <person name="Weber T."/>
        </authorList>
    </citation>
    <scope>NUCLEOTIDE SEQUENCE [LARGE SCALE GENOMIC DNA]</scope>
    <source>
        <strain evidence="5 6">DSM 40191</strain>
    </source>
</reference>
<dbReference type="PANTHER" id="PTHR43537:SF5">
    <property type="entry name" value="UXU OPERON TRANSCRIPTIONAL REGULATOR"/>
    <property type="match status" value="1"/>
</dbReference>
<dbReference type="Gene3D" id="1.10.10.10">
    <property type="entry name" value="Winged helix-like DNA-binding domain superfamily/Winged helix DNA-binding domain"/>
    <property type="match status" value="1"/>
</dbReference>
<dbReference type="KEGG" id="sgf:HEP81_00993"/>
<dbReference type="InterPro" id="IPR008920">
    <property type="entry name" value="TF_FadR/GntR_C"/>
</dbReference>
<dbReference type="EMBL" id="CP051006">
    <property type="protein sequence ID" value="QNT91327.1"/>
    <property type="molecule type" value="Genomic_DNA"/>
</dbReference>
<dbReference type="CDD" id="cd07377">
    <property type="entry name" value="WHTH_GntR"/>
    <property type="match status" value="1"/>
</dbReference>
<evidence type="ECO:0000256" key="2">
    <source>
        <dbReference type="ARBA" id="ARBA00023125"/>
    </source>
</evidence>
<dbReference type="GO" id="GO:0003700">
    <property type="term" value="F:DNA-binding transcription factor activity"/>
    <property type="evidence" value="ECO:0007669"/>
    <property type="project" value="InterPro"/>
</dbReference>
<organism evidence="5 6">
    <name type="scientific">Streptomyces griseofuscus</name>
    <dbReference type="NCBI Taxonomy" id="146922"/>
    <lineage>
        <taxon>Bacteria</taxon>
        <taxon>Bacillati</taxon>
        <taxon>Actinomycetota</taxon>
        <taxon>Actinomycetes</taxon>
        <taxon>Kitasatosporales</taxon>
        <taxon>Streptomycetaceae</taxon>
        <taxon>Streptomyces</taxon>
    </lineage>
</organism>
<dbReference type="SUPFAM" id="SSF48008">
    <property type="entry name" value="GntR ligand-binding domain-like"/>
    <property type="match status" value="1"/>
</dbReference>
<evidence type="ECO:0000259" key="4">
    <source>
        <dbReference type="PROSITE" id="PS50949"/>
    </source>
</evidence>
<dbReference type="PRINTS" id="PR00035">
    <property type="entry name" value="HTHGNTR"/>
</dbReference>
<dbReference type="SUPFAM" id="SSF46785">
    <property type="entry name" value="Winged helix' DNA-binding domain"/>
    <property type="match status" value="1"/>
</dbReference>
<evidence type="ECO:0000313" key="5">
    <source>
        <dbReference type="EMBL" id="QNT91327.1"/>
    </source>
</evidence>
<dbReference type="Gene3D" id="1.20.120.530">
    <property type="entry name" value="GntR ligand-binding domain-like"/>
    <property type="match status" value="1"/>
</dbReference>
<keyword evidence="1" id="KW-0805">Transcription regulation</keyword>
<gene>
    <name evidence="5" type="ORF">HEP81_00993</name>
</gene>
<dbReference type="GO" id="GO:0003677">
    <property type="term" value="F:DNA binding"/>
    <property type="evidence" value="ECO:0007669"/>
    <property type="project" value="UniProtKB-KW"/>
</dbReference>
<dbReference type="PROSITE" id="PS50949">
    <property type="entry name" value="HTH_GNTR"/>
    <property type="match status" value="1"/>
</dbReference>
<dbReference type="InterPro" id="IPR011711">
    <property type="entry name" value="GntR_C"/>
</dbReference>
<evidence type="ECO:0000313" key="6">
    <source>
        <dbReference type="Proteomes" id="UP000516422"/>
    </source>
</evidence>
<dbReference type="PANTHER" id="PTHR43537">
    <property type="entry name" value="TRANSCRIPTIONAL REGULATOR, GNTR FAMILY"/>
    <property type="match status" value="1"/>
</dbReference>
<keyword evidence="3" id="KW-0804">Transcription</keyword>
<dbReference type="Pfam" id="PF00392">
    <property type="entry name" value="GntR"/>
    <property type="match status" value="1"/>
</dbReference>
<dbReference type="Pfam" id="PF07729">
    <property type="entry name" value="FCD"/>
    <property type="match status" value="1"/>
</dbReference>
<name>A0A7H1PTE7_9ACTN</name>
<evidence type="ECO:0000256" key="1">
    <source>
        <dbReference type="ARBA" id="ARBA00023015"/>
    </source>
</evidence>
<sequence length="273" mass="29039">MTDPDERPHVRGPAQKNWSNQLTTVRTAATLIAMTEGHIRREAVSDQLFALLRDRILGGALPAGSALTAERELAAEFGVNRHAVREAVKRLQQARLVEVSHGGRTQVLDWRRTAGLELAVGIAAADSGPTVQDIARDALEMRACIGADAARLCALRCSARAAAEIAAAVEAHAQAGPDLTELDETYIAWWRLIVEGSGNIAYLLAFNSLVDGLIPVADVPADLGAGEILDVEAHRRLAGHITAREAGAAELLARELLTRSVPAAPRAGKGARR</sequence>
<protein>
    <submittedName>
        <fullName evidence="5">FadR family transcriptional regulator</fullName>
    </submittedName>
</protein>
<feature type="domain" description="HTH gntR-type" evidence="4">
    <location>
        <begin position="42"/>
        <end position="110"/>
    </location>
</feature>
<dbReference type="InterPro" id="IPR036390">
    <property type="entry name" value="WH_DNA-bd_sf"/>
</dbReference>
<keyword evidence="2" id="KW-0238">DNA-binding</keyword>
<dbReference type="SMART" id="SM00345">
    <property type="entry name" value="HTH_GNTR"/>
    <property type="match status" value="1"/>
</dbReference>
<proteinExistence type="predicted"/>
<evidence type="ECO:0000256" key="3">
    <source>
        <dbReference type="ARBA" id="ARBA00023163"/>
    </source>
</evidence>
<accession>A0A7H1PTE7</accession>
<dbReference type="Proteomes" id="UP000516422">
    <property type="component" value="Chromosome"/>
</dbReference>
<dbReference type="InterPro" id="IPR000524">
    <property type="entry name" value="Tscrpt_reg_HTH_GntR"/>
</dbReference>
<dbReference type="SMART" id="SM00895">
    <property type="entry name" value="FCD"/>
    <property type="match status" value="1"/>
</dbReference>